<dbReference type="InterPro" id="IPR041855">
    <property type="entry name" value="Lysin_B_C_ter"/>
</dbReference>
<name>A0A2X1S5W8_MYCXE</name>
<dbReference type="Gene3D" id="1.10.10.1120">
    <property type="entry name" value="Lysin B, C-terminal linker domain"/>
    <property type="match status" value="1"/>
</dbReference>
<dbReference type="RefSeq" id="WP_085194425.1">
    <property type="nucleotide sequence ID" value="NZ_AP022314.1"/>
</dbReference>
<sequence>MAVDSNGRWIGFGVGDVDDPNLPRSAPNWHAIELLTSKLHDKYAWARARGIVAQPRYDEQVAGAVEEFCNRAGLAVIRDRQGFAVATLAVRTRLGSFPPPAPTLPIMFTVEGHMSNMFAGPVADTATQLESEGVCHHQPIGYNNAALPFDNDSGIKELARLVGATVMDNGVPFPASTPWALGVFSQGAIIGSYFYFDYLAPGKPLHWRLPDLRGVLAYGNPCRQTDSIAPWARSWVTKTGTHGLDPYRRFGLPGYPPKPDNWMDVYREGDIFAENGDDKPSQIKAAVYQAVMNDWISNPYSIAAQIGDLFETPWTEIIGIVMAIISGVTFLADQPNPHYAPYDIGGGIDWMRQQLTTAAPAA</sequence>
<proteinExistence type="predicted"/>
<organism evidence="1 2">
    <name type="scientific">Mycobacterium xenopi</name>
    <dbReference type="NCBI Taxonomy" id="1789"/>
    <lineage>
        <taxon>Bacteria</taxon>
        <taxon>Bacillati</taxon>
        <taxon>Actinomycetota</taxon>
        <taxon>Actinomycetes</taxon>
        <taxon>Mycobacteriales</taxon>
        <taxon>Mycobacteriaceae</taxon>
        <taxon>Mycobacterium</taxon>
    </lineage>
</organism>
<dbReference type="EMBL" id="AP022314">
    <property type="protein sequence ID" value="BBU22181.1"/>
    <property type="molecule type" value="Genomic_DNA"/>
</dbReference>
<dbReference type="AlphaFoldDB" id="A0A2X1S5W8"/>
<dbReference type="Gene3D" id="3.40.50.1820">
    <property type="entry name" value="alpha/beta hydrolase"/>
    <property type="match status" value="1"/>
</dbReference>
<dbReference type="InterPro" id="IPR029058">
    <property type="entry name" value="AB_hydrolase_fold"/>
</dbReference>
<reference evidence="1 2" key="1">
    <citation type="submission" date="2019-12" db="EMBL/GenBank/DDBJ databases">
        <title>Complete genome sequence of Mycolicibacterium xenopi str. JCM15661T.</title>
        <authorList>
            <person name="Yoshida M."/>
            <person name="Fukano H."/>
            <person name="Asakura T."/>
            <person name="Hoshino Y."/>
        </authorList>
    </citation>
    <scope>NUCLEOTIDE SEQUENCE [LARGE SCALE GENOMIC DNA]</scope>
    <source>
        <strain evidence="1 2">JCM 15661T</strain>
    </source>
</reference>
<evidence type="ECO:0000313" key="2">
    <source>
        <dbReference type="Proteomes" id="UP000464624"/>
    </source>
</evidence>
<gene>
    <name evidence="1" type="ORF">MYXE_19710</name>
</gene>
<evidence type="ECO:0000313" key="1">
    <source>
        <dbReference type="EMBL" id="BBU22181.1"/>
    </source>
</evidence>
<dbReference type="Proteomes" id="UP000464624">
    <property type="component" value="Chromosome"/>
</dbReference>
<protein>
    <submittedName>
        <fullName evidence="1">Uncharacterized protein</fullName>
    </submittedName>
</protein>
<dbReference type="KEGG" id="mxe:MYXE_19710"/>
<accession>A0A2X1S5W8</accession>